<comment type="subcellular location">
    <subcellularLocation>
        <location evidence="1">Nucleus</location>
    </subcellularLocation>
</comment>
<reference evidence="4 5" key="1">
    <citation type="submission" date="2015-08" db="EMBL/GenBank/DDBJ databases">
        <title>Next Generation Sequencing and Analysis of the Genome of Puccinia sorghi L Schw, the Causal Agent of Maize Common Rust.</title>
        <authorList>
            <person name="Rochi L."/>
            <person name="Burguener G."/>
            <person name="Darino M."/>
            <person name="Turjanski A."/>
            <person name="Kreff E."/>
            <person name="Dieguez M.J."/>
            <person name="Sacco F."/>
        </authorList>
    </citation>
    <scope>NUCLEOTIDE SEQUENCE [LARGE SCALE GENOMIC DNA]</scope>
    <source>
        <strain evidence="4 5">RO10H11247</strain>
    </source>
</reference>
<feature type="compositionally biased region" description="Polar residues" evidence="3">
    <location>
        <begin position="204"/>
        <end position="216"/>
    </location>
</feature>
<feature type="compositionally biased region" description="Polar residues" evidence="3">
    <location>
        <begin position="1074"/>
        <end position="1109"/>
    </location>
</feature>
<keyword evidence="2" id="KW-0539">Nucleus</keyword>
<evidence type="ECO:0000313" key="4">
    <source>
        <dbReference type="EMBL" id="KNZ62400.1"/>
    </source>
</evidence>
<evidence type="ECO:0000313" key="5">
    <source>
        <dbReference type="Proteomes" id="UP000037035"/>
    </source>
</evidence>
<proteinExistence type="predicted"/>
<feature type="region of interest" description="Disordered" evidence="3">
    <location>
        <begin position="54"/>
        <end position="77"/>
    </location>
</feature>
<name>A0A0L6VQD2_9BASI</name>
<feature type="compositionally biased region" description="Polar residues" evidence="3">
    <location>
        <begin position="734"/>
        <end position="751"/>
    </location>
</feature>
<feature type="compositionally biased region" description="Polar residues" evidence="3">
    <location>
        <begin position="112"/>
        <end position="141"/>
    </location>
</feature>
<dbReference type="GO" id="GO:0005634">
    <property type="term" value="C:nucleus"/>
    <property type="evidence" value="ECO:0007669"/>
    <property type="project" value="UniProtKB-SubCell"/>
</dbReference>
<organism evidence="4 5">
    <name type="scientific">Puccinia sorghi</name>
    <dbReference type="NCBI Taxonomy" id="27349"/>
    <lineage>
        <taxon>Eukaryota</taxon>
        <taxon>Fungi</taxon>
        <taxon>Dikarya</taxon>
        <taxon>Basidiomycota</taxon>
        <taxon>Pucciniomycotina</taxon>
        <taxon>Pucciniomycetes</taxon>
        <taxon>Pucciniales</taxon>
        <taxon>Pucciniaceae</taxon>
        <taxon>Puccinia</taxon>
    </lineage>
</organism>
<feature type="compositionally biased region" description="Polar residues" evidence="3">
    <location>
        <begin position="1140"/>
        <end position="1174"/>
    </location>
</feature>
<accession>A0A0L6VQD2</accession>
<evidence type="ECO:0000256" key="1">
    <source>
        <dbReference type="ARBA" id="ARBA00004123"/>
    </source>
</evidence>
<feature type="region of interest" description="Disordered" evidence="3">
    <location>
        <begin position="157"/>
        <end position="262"/>
    </location>
</feature>
<dbReference type="Proteomes" id="UP000037035">
    <property type="component" value="Unassembled WGS sequence"/>
</dbReference>
<feature type="region of interest" description="Disordered" evidence="3">
    <location>
        <begin position="308"/>
        <end position="449"/>
    </location>
</feature>
<evidence type="ECO:0008006" key="6">
    <source>
        <dbReference type="Google" id="ProtNLM"/>
    </source>
</evidence>
<feature type="compositionally biased region" description="Pro residues" evidence="3">
    <location>
        <begin position="98"/>
        <end position="107"/>
    </location>
</feature>
<dbReference type="AlphaFoldDB" id="A0A0L6VQD2"/>
<feature type="compositionally biased region" description="Polar residues" evidence="3">
    <location>
        <begin position="759"/>
        <end position="785"/>
    </location>
</feature>
<feature type="region of interest" description="Disordered" evidence="3">
    <location>
        <begin position="91"/>
        <end position="141"/>
    </location>
</feature>
<dbReference type="STRING" id="27349.A0A0L6VQD2"/>
<feature type="compositionally biased region" description="Polar residues" evidence="3">
    <location>
        <begin position="54"/>
        <end position="65"/>
    </location>
</feature>
<keyword evidence="5" id="KW-1185">Reference proteome</keyword>
<comment type="caution">
    <text evidence="4">The sequence shown here is derived from an EMBL/GenBank/DDBJ whole genome shotgun (WGS) entry which is preliminary data.</text>
</comment>
<feature type="compositionally biased region" description="Polar residues" evidence="3">
    <location>
        <begin position="333"/>
        <end position="362"/>
    </location>
</feature>
<dbReference type="OrthoDB" id="5600002at2759"/>
<feature type="compositionally biased region" description="Polar residues" evidence="3">
    <location>
        <begin position="912"/>
        <end position="932"/>
    </location>
</feature>
<feature type="compositionally biased region" description="Low complexity" evidence="3">
    <location>
        <begin position="420"/>
        <end position="443"/>
    </location>
</feature>
<feature type="compositionally biased region" description="Polar residues" evidence="3">
    <location>
        <begin position="973"/>
        <end position="991"/>
    </location>
</feature>
<feature type="region of interest" description="Disordered" evidence="3">
    <location>
        <begin position="645"/>
        <end position="954"/>
    </location>
</feature>
<evidence type="ECO:0000256" key="3">
    <source>
        <dbReference type="SAM" id="MobiDB-lite"/>
    </source>
</evidence>
<feature type="region of interest" description="Disordered" evidence="3">
    <location>
        <begin position="1"/>
        <end position="23"/>
    </location>
</feature>
<feature type="compositionally biased region" description="Low complexity" evidence="3">
    <location>
        <begin position="817"/>
        <end position="911"/>
    </location>
</feature>
<feature type="region of interest" description="Disordered" evidence="3">
    <location>
        <begin position="973"/>
        <end position="1174"/>
    </location>
</feature>
<dbReference type="PANTHER" id="PTHR45093:SF2">
    <property type="entry name" value="LISH DOMAIN-CONTAINING PROTEIN"/>
    <property type="match status" value="1"/>
</dbReference>
<feature type="compositionally biased region" description="Polar residues" evidence="3">
    <location>
        <begin position="1008"/>
        <end position="1033"/>
    </location>
</feature>
<sequence>MYEKEETTHLTHQPTASRTPSSLTTSAISLTLSTLSNLLQMTAAATALPGTSFNHTQDVSSSAPGPQNHKRPVGLTLTNPNPHGFPHYPVSAPSSSAPLPPAPPNHPPITQLHRNASFSHPPNYQNLISSQAVGSAPPSATTIPLSHSVSAMPFSNQLFPSQINPRPRLPTQPGSAPPQARANDVHPQGGYDLTASHPSLPGRPSTSSTPCPSNIPNGKPGSRDDSVVPPASLSNFPGLGFTVQPTSASPVKPGTHINPAASSPSTLEALRFFNTYLYDYLLKQGLFEVAGAFVASGVELDLVDGREGVSAPQFGSKPNQVNNNSHKRRRSEGSINAFNSSPHTGSNVLSTNEGANSSTQPKGGNAASELLPSERSMSSSGSSISNTPSHYGFNHTDSNRSSNETPSSQGPTSDPMTNPSGTNVPNGTTSTSPPTSASPRSSPLDCQSLRHHLPKPKLAMDTDQGFLFEWWSIFWDVFRAKTGRAPAQSKPAQVYAQTVAAASLGMPTEPGGLTKARRDALGILAVPNPLDAQKVQLNERIQQQYSLVTASPYSAPHSEPANVPATRLSPHQLQAKQAAALAEQARMQVTRMHQHQQYQRVEANMARQRQTQLQQQAQQQQQHAQVQQQQQQQQQQQELALRAQEAQLRQPSHMHQIHPAHHEQFAQQRQISMNVRRPGMMPNMSSDQAHAMMPPPPIQHGSPLNPHQQAYRPSRPPSRSGAAHVSSPFVANPAQPQRQPSRTSNHANSPAMQAHPRTPSASHASTPQPSAASTHNRASPAVSNGDQERKKRRLNDPIYNSNEVIPPEPTSLPPSAQHVHQLAHQHQLLTHQQQLAQHHQQQMALQQQQQQRMDQHHQQQLSQQQLSQQQQFNQQHQLNQHQPMSQPQQMSHQQQQLVQQHHMNHQVNQPHPSNQHHPLTAFHQQQMAQIQASRRGGAHHSEFAGSPSETSPMNMSAEAYKQSIHAKHSQVINTASGPANGPKGTNSTSPNKDAGSKSEENSMPPPSSRNIVTQPSTPQSSASANKATESTPLPSIVAPSPNINQPLRPASRNEQNQLAGGAAGNMCSTADPATATQSLPGRSMSNNDPEAKPNASTGDSQRVNESIESSAGVEHGVDKSMFTSEAGAKSHDKPGGLWSLDSNNGQHHPNLTNGGNVGSNMSPSANVGTQGLTSDDLNAVNSNAMDQLFGTDPMSFDLDGSLFDAFTFNSKHNPSRL</sequence>
<dbReference type="PANTHER" id="PTHR45093">
    <property type="entry name" value="TRANSCRIPTION ACTIVATOR MSS11"/>
    <property type="match status" value="1"/>
</dbReference>
<feature type="compositionally biased region" description="Low complexity" evidence="3">
    <location>
        <begin position="373"/>
        <end position="389"/>
    </location>
</feature>
<feature type="compositionally biased region" description="Polar residues" evidence="3">
    <location>
        <begin position="395"/>
        <end position="419"/>
    </location>
</feature>
<dbReference type="EMBL" id="LAVV01003054">
    <property type="protein sequence ID" value="KNZ62400.1"/>
    <property type="molecule type" value="Genomic_DNA"/>
</dbReference>
<protein>
    <recommendedName>
        <fullName evidence="6">LisH domain-containing protein</fullName>
    </recommendedName>
</protein>
<evidence type="ECO:0000256" key="2">
    <source>
        <dbReference type="ARBA" id="ARBA00023242"/>
    </source>
</evidence>
<dbReference type="VEuPathDB" id="FungiDB:VP01_1274g2"/>
<gene>
    <name evidence="4" type="ORF">VP01_1274g2</name>
</gene>